<dbReference type="GO" id="GO:0003964">
    <property type="term" value="F:RNA-directed DNA polymerase activity"/>
    <property type="evidence" value="ECO:0007669"/>
    <property type="project" value="UniProtKB-KW"/>
</dbReference>
<protein>
    <recommendedName>
        <fullName evidence="8">Reverse transcriptase domain-containing protein</fullName>
    </recommendedName>
</protein>
<reference evidence="9 10" key="1">
    <citation type="journal article" date="2023" name="Life. Sci Alliance">
        <title>Evolutionary insights into 3D genome organization and epigenetic landscape of Vigna mungo.</title>
        <authorList>
            <person name="Junaid A."/>
            <person name="Singh B."/>
            <person name="Bhatia S."/>
        </authorList>
    </citation>
    <scope>NUCLEOTIDE SEQUENCE [LARGE SCALE GENOMIC DNA]</scope>
    <source>
        <strain evidence="9">Urdbean</strain>
    </source>
</reference>
<sequence length="461" mass="53349">MDFTVHGRRLVLRGTTSLGLKTVRRQRLQDTLSAGVHISMIQMCDKSESTLLHSLSTHAESSNIPDNIGRMLLDFDDVFQEPSTLPPKRIDHDHRIPLVQGTNPKDIIDGLIQQYLKSGIIQNSCSSYSSLVVLVGKKDEGWRLCIDYRELNKRTVKNRFPIPLVDDLLDELHGSKFFSKLDLHFGYNQVRMVDEDIHKTTFKTHSGHYEYLVMPFGLTNAPATFQGLMNAIFQEFLRKLVLIFFDDILVYNTSMEDHLVHLHKVLSTLRNYSLFAKKSKCYFGVTRVKYLGHFISADGVATDPAKIVVVQQWPLPQSGFKWTNEAKDAFQKLKTQLSNTLVLALPNFSKDFILEVDVSRQGKWRHYLIPKRFTIRTDNQSLKYILDQRLTTAFKQKWLVKLMEFDFNIEYKQGRENIAADALSRIECATIFTHQPTFELLKFIKDTWQTDIDLKRIITEL</sequence>
<dbReference type="EMBL" id="CP144696">
    <property type="protein sequence ID" value="WVZ10095.1"/>
    <property type="molecule type" value="Genomic_DNA"/>
</dbReference>
<dbReference type="PANTHER" id="PTHR24559:SF450">
    <property type="entry name" value="RNA-DIRECTED DNA POLYMERASE HOMOLOG"/>
    <property type="match status" value="1"/>
</dbReference>
<dbReference type="Pfam" id="PF17917">
    <property type="entry name" value="RT_RNaseH"/>
    <property type="match status" value="1"/>
</dbReference>
<evidence type="ECO:0000256" key="4">
    <source>
        <dbReference type="ARBA" id="ARBA00022722"/>
    </source>
</evidence>
<evidence type="ECO:0000313" key="9">
    <source>
        <dbReference type="EMBL" id="WVZ10095.1"/>
    </source>
</evidence>
<evidence type="ECO:0000256" key="6">
    <source>
        <dbReference type="ARBA" id="ARBA00022801"/>
    </source>
</evidence>
<proteinExistence type="predicted"/>
<evidence type="ECO:0000256" key="7">
    <source>
        <dbReference type="ARBA" id="ARBA00022918"/>
    </source>
</evidence>
<dbReference type="Pfam" id="PF17919">
    <property type="entry name" value="RT_RNaseH_2"/>
    <property type="match status" value="1"/>
</dbReference>
<keyword evidence="7" id="KW-0695">RNA-directed DNA polymerase</keyword>
<evidence type="ECO:0000256" key="2">
    <source>
        <dbReference type="ARBA" id="ARBA00022679"/>
    </source>
</evidence>
<keyword evidence="5" id="KW-0255">Endonuclease</keyword>
<dbReference type="GO" id="GO:0008233">
    <property type="term" value="F:peptidase activity"/>
    <property type="evidence" value="ECO:0007669"/>
    <property type="project" value="UniProtKB-KW"/>
</dbReference>
<keyword evidence="4" id="KW-0540">Nuclease</keyword>
<evidence type="ECO:0000256" key="5">
    <source>
        <dbReference type="ARBA" id="ARBA00022759"/>
    </source>
</evidence>
<evidence type="ECO:0000259" key="8">
    <source>
        <dbReference type="PROSITE" id="PS50878"/>
    </source>
</evidence>
<dbReference type="SUPFAM" id="SSF56672">
    <property type="entry name" value="DNA/RNA polymerases"/>
    <property type="match status" value="1"/>
</dbReference>
<dbReference type="InterPro" id="IPR043128">
    <property type="entry name" value="Rev_trsase/Diguanyl_cyclase"/>
</dbReference>
<dbReference type="InterPro" id="IPR000477">
    <property type="entry name" value="RT_dom"/>
</dbReference>
<dbReference type="InterPro" id="IPR043502">
    <property type="entry name" value="DNA/RNA_pol_sf"/>
</dbReference>
<organism evidence="9 10">
    <name type="scientific">Vigna mungo</name>
    <name type="common">Black gram</name>
    <name type="synonym">Phaseolus mungo</name>
    <dbReference type="NCBI Taxonomy" id="3915"/>
    <lineage>
        <taxon>Eukaryota</taxon>
        <taxon>Viridiplantae</taxon>
        <taxon>Streptophyta</taxon>
        <taxon>Embryophyta</taxon>
        <taxon>Tracheophyta</taxon>
        <taxon>Spermatophyta</taxon>
        <taxon>Magnoliopsida</taxon>
        <taxon>eudicotyledons</taxon>
        <taxon>Gunneridae</taxon>
        <taxon>Pentapetalae</taxon>
        <taxon>rosids</taxon>
        <taxon>fabids</taxon>
        <taxon>Fabales</taxon>
        <taxon>Fabaceae</taxon>
        <taxon>Papilionoideae</taxon>
        <taxon>50 kb inversion clade</taxon>
        <taxon>NPAAA clade</taxon>
        <taxon>indigoferoid/millettioid clade</taxon>
        <taxon>Phaseoleae</taxon>
        <taxon>Vigna</taxon>
    </lineage>
</organism>
<dbReference type="FunFam" id="3.10.10.10:FF:000007">
    <property type="entry name" value="Retrovirus-related Pol polyprotein from transposon 17.6-like Protein"/>
    <property type="match status" value="1"/>
</dbReference>
<accession>A0AAQ3NGZ7</accession>
<dbReference type="Gene3D" id="3.30.70.270">
    <property type="match status" value="1"/>
</dbReference>
<name>A0AAQ3NGZ7_VIGMU</name>
<dbReference type="CDD" id="cd01647">
    <property type="entry name" value="RT_LTR"/>
    <property type="match status" value="1"/>
</dbReference>
<dbReference type="GO" id="GO:0004519">
    <property type="term" value="F:endonuclease activity"/>
    <property type="evidence" value="ECO:0007669"/>
    <property type="project" value="UniProtKB-KW"/>
</dbReference>
<keyword evidence="1" id="KW-0645">Protease</keyword>
<dbReference type="Pfam" id="PF00078">
    <property type="entry name" value="RVT_1"/>
    <property type="match status" value="1"/>
</dbReference>
<dbReference type="GO" id="GO:0006508">
    <property type="term" value="P:proteolysis"/>
    <property type="evidence" value="ECO:0007669"/>
    <property type="project" value="UniProtKB-KW"/>
</dbReference>
<evidence type="ECO:0000313" key="10">
    <source>
        <dbReference type="Proteomes" id="UP001374535"/>
    </source>
</evidence>
<dbReference type="InterPro" id="IPR041577">
    <property type="entry name" value="RT_RNaseH_2"/>
</dbReference>
<keyword evidence="10" id="KW-1185">Reference proteome</keyword>
<dbReference type="AlphaFoldDB" id="A0AAQ3NGZ7"/>
<dbReference type="Gene3D" id="3.10.10.10">
    <property type="entry name" value="HIV Type 1 Reverse Transcriptase, subunit A, domain 1"/>
    <property type="match status" value="1"/>
</dbReference>
<dbReference type="InterPro" id="IPR053134">
    <property type="entry name" value="RNA-dir_DNA_polymerase"/>
</dbReference>
<feature type="domain" description="Reverse transcriptase" evidence="8">
    <location>
        <begin position="116"/>
        <end position="295"/>
    </location>
</feature>
<dbReference type="PANTHER" id="PTHR24559">
    <property type="entry name" value="TRANSPOSON TY3-I GAG-POL POLYPROTEIN"/>
    <property type="match status" value="1"/>
</dbReference>
<evidence type="ECO:0000256" key="1">
    <source>
        <dbReference type="ARBA" id="ARBA00022670"/>
    </source>
</evidence>
<dbReference type="Proteomes" id="UP001374535">
    <property type="component" value="Chromosome 5"/>
</dbReference>
<gene>
    <name evidence="9" type="ORF">V8G54_014625</name>
</gene>
<evidence type="ECO:0000256" key="3">
    <source>
        <dbReference type="ARBA" id="ARBA00022695"/>
    </source>
</evidence>
<keyword evidence="3" id="KW-0548">Nucleotidyltransferase</keyword>
<dbReference type="InterPro" id="IPR041373">
    <property type="entry name" value="RT_RNaseH"/>
</dbReference>
<keyword evidence="2" id="KW-0808">Transferase</keyword>
<keyword evidence="6" id="KW-0378">Hydrolase</keyword>
<dbReference type="PROSITE" id="PS50878">
    <property type="entry name" value="RT_POL"/>
    <property type="match status" value="1"/>
</dbReference>